<evidence type="ECO:0000313" key="10">
    <source>
        <dbReference type="Proteomes" id="UP000195787"/>
    </source>
</evidence>
<dbReference type="PANTHER" id="PTHR30011:SF16">
    <property type="entry name" value="C2H2 FINGER DOMAIN TRANSCRIPTION FACTOR (EUROFUNG)-RELATED"/>
    <property type="match status" value="1"/>
</dbReference>
<comment type="similarity">
    <text evidence="5">Belongs to the NtaA/SnaA/DszA monooxygenase family.</text>
</comment>
<feature type="binding site" evidence="6">
    <location>
        <position position="147"/>
    </location>
    <ligand>
        <name>FMN</name>
        <dbReference type="ChEBI" id="CHEBI:58210"/>
    </ligand>
</feature>
<evidence type="ECO:0000256" key="6">
    <source>
        <dbReference type="PIRSR" id="PIRSR000337-1"/>
    </source>
</evidence>
<organism evidence="9 10">
    <name type="scientific">Agrococcus casei LMG 22410</name>
    <dbReference type="NCBI Taxonomy" id="1255656"/>
    <lineage>
        <taxon>Bacteria</taxon>
        <taxon>Bacillati</taxon>
        <taxon>Actinomycetota</taxon>
        <taxon>Actinomycetes</taxon>
        <taxon>Micrococcales</taxon>
        <taxon>Microbacteriaceae</taxon>
        <taxon>Agrococcus</taxon>
    </lineage>
</organism>
<reference evidence="9 10" key="1">
    <citation type="submission" date="2017-02" db="EMBL/GenBank/DDBJ databases">
        <authorList>
            <person name="Peterson S.W."/>
        </authorList>
    </citation>
    <scope>NUCLEOTIDE SEQUENCE [LARGE SCALE GENOMIC DNA]</scope>
    <source>
        <strain evidence="9 10">LMG 22410</strain>
    </source>
</reference>
<dbReference type="AlphaFoldDB" id="A0A1R4GHH9"/>
<feature type="binding site" evidence="6">
    <location>
        <position position="143"/>
    </location>
    <ligand>
        <name>FMN</name>
        <dbReference type="ChEBI" id="CHEBI:58210"/>
    </ligand>
</feature>
<evidence type="ECO:0000256" key="7">
    <source>
        <dbReference type="SAM" id="MobiDB-lite"/>
    </source>
</evidence>
<dbReference type="InterPro" id="IPR016215">
    <property type="entry name" value="NTA_MOA"/>
</dbReference>
<feature type="region of interest" description="Disordered" evidence="7">
    <location>
        <begin position="410"/>
        <end position="436"/>
    </location>
</feature>
<dbReference type="OrthoDB" id="3265338at2"/>
<feature type="binding site" evidence="6">
    <location>
        <position position="204"/>
    </location>
    <ligand>
        <name>FMN</name>
        <dbReference type="ChEBI" id="CHEBI:58210"/>
    </ligand>
</feature>
<proteinExistence type="inferred from homology"/>
<keyword evidence="4 9" id="KW-0503">Monooxygenase</keyword>
<sequence>MTASARTQGPIASMVLYPTSLMLDHSGNEREASRRGDLGYHRELVSILEAGLFDGLFAADFLAQPQPVGGFLPEPVTLLSGLAGSTSRLGLVGSLSTTYNEPYAVARAIASLDHLSNGRAGWNMVTSPFEATAGLYGRAPMPHDERYARATEFAEVVEQLWDSWDGGNRIDAVHYHGAHVDVDGALNIPRTPQGRPVRFSAGVSVPGRAFAARFADAVYIGHGTPAEVNAIARDIKTQAVALGRAPGDIRVMASQTVAVRDDADEAAALLGTVSPEQRLDGLRAQLASLGGTGAVPEGLDIPLRSSDFPRKTSEQGMAGWAQRLLDEIHATAPTLRQLTEKETTVAYGPPEVVADKLESYLVDGGIDGFVLSTPLNLAEAENLVDTLVPELQRRALHRTAYTGATLREHLGLQPPLSPPAVETKNHTLTQHTEAGA</sequence>
<dbReference type="EC" id="1.14.13.-" evidence="9"/>
<evidence type="ECO:0000256" key="4">
    <source>
        <dbReference type="ARBA" id="ARBA00023033"/>
    </source>
</evidence>
<evidence type="ECO:0000313" key="9">
    <source>
        <dbReference type="EMBL" id="SJM67564.1"/>
    </source>
</evidence>
<accession>A0A1R4GHH9</accession>
<dbReference type="PIRSF" id="PIRSF000337">
    <property type="entry name" value="NTA_MOA"/>
    <property type="match status" value="1"/>
</dbReference>
<dbReference type="PANTHER" id="PTHR30011">
    <property type="entry name" value="ALKANESULFONATE MONOOXYGENASE-RELATED"/>
    <property type="match status" value="1"/>
</dbReference>
<dbReference type="Proteomes" id="UP000195787">
    <property type="component" value="Unassembled WGS sequence"/>
</dbReference>
<evidence type="ECO:0000256" key="5">
    <source>
        <dbReference type="ARBA" id="ARBA00033748"/>
    </source>
</evidence>
<dbReference type="GO" id="GO:0016705">
    <property type="term" value="F:oxidoreductase activity, acting on paired donors, with incorporation or reduction of molecular oxygen"/>
    <property type="evidence" value="ECO:0007669"/>
    <property type="project" value="InterPro"/>
</dbReference>
<dbReference type="InterPro" id="IPR051260">
    <property type="entry name" value="Diverse_substr_monoxygenases"/>
</dbReference>
<name>A0A1R4GHH9_9MICO</name>
<gene>
    <name evidence="9" type="ORF">CZ674_12060</name>
</gene>
<dbReference type="GO" id="GO:0004497">
    <property type="term" value="F:monooxygenase activity"/>
    <property type="evidence" value="ECO:0007669"/>
    <property type="project" value="UniProtKB-KW"/>
</dbReference>
<dbReference type="InterPro" id="IPR011251">
    <property type="entry name" value="Luciferase-like_dom"/>
</dbReference>
<evidence type="ECO:0000256" key="3">
    <source>
        <dbReference type="ARBA" id="ARBA00023002"/>
    </source>
</evidence>
<keyword evidence="1 6" id="KW-0285">Flavoprotein</keyword>
<dbReference type="InterPro" id="IPR036661">
    <property type="entry name" value="Luciferase-like_sf"/>
</dbReference>
<evidence type="ECO:0000256" key="2">
    <source>
        <dbReference type="ARBA" id="ARBA00022643"/>
    </source>
</evidence>
<keyword evidence="2 6" id="KW-0288">FMN</keyword>
<feature type="binding site" evidence="6">
    <location>
        <position position="60"/>
    </location>
    <ligand>
        <name>FMN</name>
        <dbReference type="ChEBI" id="CHEBI:58210"/>
    </ligand>
</feature>
<dbReference type="RefSeq" id="WP_086992790.1">
    <property type="nucleotide sequence ID" value="NZ_FUHU01000044.1"/>
</dbReference>
<feature type="compositionally biased region" description="Polar residues" evidence="7">
    <location>
        <begin position="426"/>
        <end position="436"/>
    </location>
</feature>
<evidence type="ECO:0000256" key="1">
    <source>
        <dbReference type="ARBA" id="ARBA00022630"/>
    </source>
</evidence>
<keyword evidence="10" id="KW-1185">Reference proteome</keyword>
<protein>
    <submittedName>
        <fullName evidence="9">Nitrilotriacetate monooxygenase component A</fullName>
        <ecNumber evidence="9">1.14.13.-</ecNumber>
    </submittedName>
</protein>
<dbReference type="NCBIfam" id="TIGR03860">
    <property type="entry name" value="FMN_nitrolo"/>
    <property type="match status" value="1"/>
</dbReference>
<feature type="domain" description="Luciferase-like" evidence="8">
    <location>
        <begin position="28"/>
        <end position="367"/>
    </location>
</feature>
<dbReference type="Pfam" id="PF00296">
    <property type="entry name" value="Bac_luciferase"/>
    <property type="match status" value="1"/>
</dbReference>
<keyword evidence="3 9" id="KW-0560">Oxidoreductase</keyword>
<dbReference type="GeneID" id="303173943"/>
<dbReference type="Gene3D" id="3.20.20.30">
    <property type="entry name" value="Luciferase-like domain"/>
    <property type="match status" value="1"/>
</dbReference>
<evidence type="ECO:0000259" key="8">
    <source>
        <dbReference type="Pfam" id="PF00296"/>
    </source>
</evidence>
<dbReference type="EMBL" id="FUHU01000044">
    <property type="protein sequence ID" value="SJM67564.1"/>
    <property type="molecule type" value="Genomic_DNA"/>
</dbReference>
<dbReference type="SUPFAM" id="SSF51679">
    <property type="entry name" value="Bacterial luciferase-like"/>
    <property type="match status" value="1"/>
</dbReference>